<evidence type="ECO:0000313" key="2">
    <source>
        <dbReference type="EMBL" id="NMR20300.1"/>
    </source>
</evidence>
<protein>
    <recommendedName>
        <fullName evidence="4">Metal-dependent HD superfamily phosphohydrolase</fullName>
    </recommendedName>
</protein>
<evidence type="ECO:0008006" key="4">
    <source>
        <dbReference type="Google" id="ProtNLM"/>
    </source>
</evidence>
<dbReference type="EMBL" id="JABCJJ010000011">
    <property type="protein sequence ID" value="NMR20300.1"/>
    <property type="molecule type" value="Genomic_DNA"/>
</dbReference>
<proteinExistence type="predicted"/>
<feature type="compositionally biased region" description="Basic and acidic residues" evidence="1">
    <location>
        <begin position="255"/>
        <end position="274"/>
    </location>
</feature>
<comment type="caution">
    <text evidence="2">The sequence shown here is derived from an EMBL/GenBank/DDBJ whole genome shotgun (WGS) entry which is preliminary data.</text>
</comment>
<name>A0A7Y0LYM2_CELFI</name>
<feature type="region of interest" description="Disordered" evidence="1">
    <location>
        <begin position="226"/>
        <end position="274"/>
    </location>
</feature>
<keyword evidence="3" id="KW-1185">Reference proteome</keyword>
<gene>
    <name evidence="2" type="ORF">HIR71_08745</name>
</gene>
<dbReference type="InterPro" id="IPR009218">
    <property type="entry name" value="HD_phosphohydro"/>
</dbReference>
<dbReference type="PANTHER" id="PTHR21174">
    <property type="match status" value="1"/>
</dbReference>
<dbReference type="PANTHER" id="PTHR21174:SF0">
    <property type="entry name" value="HD PHOSPHOHYDROLASE FAMILY PROTEIN-RELATED"/>
    <property type="match status" value="1"/>
</dbReference>
<accession>A0A7Y0LYM2</accession>
<evidence type="ECO:0000313" key="3">
    <source>
        <dbReference type="Proteomes" id="UP000562124"/>
    </source>
</evidence>
<evidence type="ECO:0000256" key="1">
    <source>
        <dbReference type="SAM" id="MobiDB-lite"/>
    </source>
</evidence>
<dbReference type="RefSeq" id="WP_169324681.1">
    <property type="nucleotide sequence ID" value="NZ_JABCJJ010000011.1"/>
</dbReference>
<organism evidence="2 3">
    <name type="scientific">Cellulomonas fimi</name>
    <dbReference type="NCBI Taxonomy" id="1708"/>
    <lineage>
        <taxon>Bacteria</taxon>
        <taxon>Bacillati</taxon>
        <taxon>Actinomycetota</taxon>
        <taxon>Actinomycetes</taxon>
        <taxon>Micrococcales</taxon>
        <taxon>Cellulomonadaceae</taxon>
        <taxon>Cellulomonas</taxon>
    </lineage>
</organism>
<dbReference type="Proteomes" id="UP000562124">
    <property type="component" value="Unassembled WGS sequence"/>
</dbReference>
<dbReference type="AlphaFoldDB" id="A0A7Y0LYM2"/>
<sequence length="274" mass="29639">MGVIDAPQWLVSAWVRTCVGAGATASPDEIRGVGERLIERWSGPGRHFHDLKHLADVLARVDELAEETHQPEVVRLAAWYHGAIFDAADTAAYANRGGEDEVASAELARAELVGLGVPEDRAQRVHDLVIALRRHASDPSDFDCAVLCDADLGVLASEPQRYKAYLRDVRAEYSHLPLEHYVRARIRILTKLLGRSALFLSPLGAAWEEPARQNVSAELQRLQKELLAIEQSGETSPEPLPGDGAAPEPPPGDGAAHDGDGASDRRDHQGAPSA</sequence>
<dbReference type="SUPFAM" id="SSF109604">
    <property type="entry name" value="HD-domain/PDEase-like"/>
    <property type="match status" value="1"/>
</dbReference>
<dbReference type="Gene3D" id="1.10.3210.10">
    <property type="entry name" value="Hypothetical protein af1432"/>
    <property type="match status" value="1"/>
</dbReference>
<reference evidence="2 3" key="1">
    <citation type="submission" date="2020-04" db="EMBL/GenBank/DDBJ databases">
        <title>Sequencing and Assembly of C. fimi.</title>
        <authorList>
            <person name="Ramsey A.R."/>
        </authorList>
    </citation>
    <scope>NUCLEOTIDE SEQUENCE [LARGE SCALE GENOMIC DNA]</scope>
    <source>
        <strain evidence="2 3">SB</strain>
    </source>
</reference>